<dbReference type="EMBL" id="JAGETQ010000090">
    <property type="protein sequence ID" value="MBO1916396.1"/>
    <property type="molecule type" value="Genomic_DNA"/>
</dbReference>
<proteinExistence type="predicted"/>
<feature type="transmembrane region" description="Helical" evidence="1">
    <location>
        <begin position="28"/>
        <end position="48"/>
    </location>
</feature>
<sequence>MNKLPIPIYGGYLKYTIRQMNYKVHIRNMISALGVQALPLVLLVVVGAQ</sequence>
<comment type="caution">
    <text evidence="2">The sequence shown here is derived from an EMBL/GenBank/DDBJ whole genome shotgun (WGS) entry which is preliminary data.</text>
</comment>
<name>A0A939NC80_PRORE</name>
<reference evidence="2" key="1">
    <citation type="submission" date="2021-03" db="EMBL/GenBank/DDBJ databases">
        <title>Molecular epidemiology and mechanisms of colistin and carbapenem resistance in Enterobacteriaceae from clinical isolates, the environment and porcine samples in Pretoria, South Africa.</title>
        <authorList>
            <person name="Bogoshi D."/>
            <person name="Mbelle N.M."/>
            <person name="Naidoo V."/>
            <person name="Osei Sekyere J."/>
        </authorList>
    </citation>
    <scope>NUCLEOTIDE SEQUENCE</scope>
    <source>
        <strain evidence="2">C052</strain>
    </source>
</reference>
<gene>
    <name evidence="2" type="ORF">J4727_14345</name>
</gene>
<evidence type="ECO:0000313" key="2">
    <source>
        <dbReference type="EMBL" id="MBO1916396.1"/>
    </source>
</evidence>
<dbReference type="Proteomes" id="UP000664477">
    <property type="component" value="Unassembled WGS sequence"/>
</dbReference>
<evidence type="ECO:0000313" key="3">
    <source>
        <dbReference type="Proteomes" id="UP000664477"/>
    </source>
</evidence>
<organism evidence="2 3">
    <name type="scientific">Providencia rettgeri</name>
    <dbReference type="NCBI Taxonomy" id="587"/>
    <lineage>
        <taxon>Bacteria</taxon>
        <taxon>Pseudomonadati</taxon>
        <taxon>Pseudomonadota</taxon>
        <taxon>Gammaproteobacteria</taxon>
        <taxon>Enterobacterales</taxon>
        <taxon>Morganellaceae</taxon>
        <taxon>Providencia</taxon>
    </lineage>
</organism>
<protein>
    <submittedName>
        <fullName evidence="2">Uncharacterized protein</fullName>
    </submittedName>
</protein>
<dbReference type="AlphaFoldDB" id="A0A939NC80"/>
<keyword evidence="1" id="KW-0812">Transmembrane</keyword>
<keyword evidence="1" id="KW-1133">Transmembrane helix</keyword>
<accession>A0A939NC80</accession>
<keyword evidence="1" id="KW-0472">Membrane</keyword>
<evidence type="ECO:0000256" key="1">
    <source>
        <dbReference type="SAM" id="Phobius"/>
    </source>
</evidence>